<organism evidence="1 2">
    <name type="scientific">Dentiscutata heterogama</name>
    <dbReference type="NCBI Taxonomy" id="1316150"/>
    <lineage>
        <taxon>Eukaryota</taxon>
        <taxon>Fungi</taxon>
        <taxon>Fungi incertae sedis</taxon>
        <taxon>Mucoromycota</taxon>
        <taxon>Glomeromycotina</taxon>
        <taxon>Glomeromycetes</taxon>
        <taxon>Diversisporales</taxon>
        <taxon>Gigasporaceae</taxon>
        <taxon>Dentiscutata</taxon>
    </lineage>
</organism>
<proteinExistence type="predicted"/>
<accession>A0ACA9NEA6</accession>
<dbReference type="Proteomes" id="UP000789702">
    <property type="component" value="Unassembled WGS sequence"/>
</dbReference>
<evidence type="ECO:0000313" key="1">
    <source>
        <dbReference type="EMBL" id="CAG8649974.1"/>
    </source>
</evidence>
<evidence type="ECO:0000313" key="2">
    <source>
        <dbReference type="Proteomes" id="UP000789702"/>
    </source>
</evidence>
<gene>
    <name evidence="1" type="ORF">DHETER_LOCUS9248</name>
</gene>
<sequence>INRFNNTTSPPNHLIFQASPKLRGIKTNNTSLEFTPLLYFIPIL</sequence>
<feature type="non-terminal residue" evidence="1">
    <location>
        <position position="1"/>
    </location>
</feature>
<reference evidence="1" key="1">
    <citation type="submission" date="2021-06" db="EMBL/GenBank/DDBJ databases">
        <authorList>
            <person name="Kallberg Y."/>
            <person name="Tangrot J."/>
            <person name="Rosling A."/>
        </authorList>
    </citation>
    <scope>NUCLEOTIDE SEQUENCE</scope>
    <source>
        <strain evidence="1">IL203A</strain>
    </source>
</reference>
<dbReference type="EMBL" id="CAJVPU010015965">
    <property type="protein sequence ID" value="CAG8649974.1"/>
    <property type="molecule type" value="Genomic_DNA"/>
</dbReference>
<comment type="caution">
    <text evidence="1">The sequence shown here is derived from an EMBL/GenBank/DDBJ whole genome shotgun (WGS) entry which is preliminary data.</text>
</comment>
<name>A0ACA9NEA6_9GLOM</name>
<protein>
    <submittedName>
        <fullName evidence="1">11425_t:CDS:1</fullName>
    </submittedName>
</protein>
<keyword evidence="2" id="KW-1185">Reference proteome</keyword>